<proteinExistence type="predicted"/>
<dbReference type="EMBL" id="SGBD01000001">
    <property type="protein sequence ID" value="RZD14924.1"/>
    <property type="molecule type" value="Genomic_DNA"/>
</dbReference>
<dbReference type="PANTHER" id="PTHR42935:SF1">
    <property type="entry name" value="SLR0930 PROTEIN"/>
    <property type="match status" value="1"/>
</dbReference>
<organism evidence="2 3">
    <name type="scientific">Candidatus Acidulodesulfobacterium ferriphilum</name>
    <dbReference type="NCBI Taxonomy" id="2597223"/>
    <lineage>
        <taxon>Bacteria</taxon>
        <taxon>Deltaproteobacteria</taxon>
        <taxon>Candidatus Acidulodesulfobacterales</taxon>
        <taxon>Candidatus Acidulodesulfobacterium</taxon>
    </lineage>
</organism>
<dbReference type="InterPro" id="IPR027417">
    <property type="entry name" value="P-loop_NTPase"/>
</dbReference>
<dbReference type="Proteomes" id="UP000320813">
    <property type="component" value="Unassembled WGS sequence"/>
</dbReference>
<accession>A0A519BCF6</accession>
<feature type="domain" description="AAA+ ATPase" evidence="1">
    <location>
        <begin position="136"/>
        <end position="269"/>
    </location>
</feature>
<dbReference type="CDD" id="cd00009">
    <property type="entry name" value="AAA"/>
    <property type="match status" value="1"/>
</dbReference>
<sequence length="339" mass="39006">MPLLNKGRHGLLRKMDKFDYSLLSEIDGRDFFSLLIKEIQKTNNLISEIYNNYKSRDLSKQGYEFEIIKYTPEDFESHGSFKFFKVNDKCVLKPITDFRSKDVSRSKSLSLADFIGIDNIIKDVFQNTIKFASGKSANNVLLWGDRGTGKSSLVRAIAKSFGEEPYISKIKFIEIVEDTAEFIYELITIIKTKPYRFILIFDDIAFDADSLFYKKLKSVLDGGLDELPENIIIYATSNKRHLTTEKFSPEISNGDFIHPEEEVEEGLSLSDRFGLTYGLYSFDREVYLKIVEMYLKKYDIKISSINMDQVRKDAINFAIIKGSRSGRTAKQFAVSLIKD</sequence>
<dbReference type="SMART" id="SM00382">
    <property type="entry name" value="AAA"/>
    <property type="match status" value="1"/>
</dbReference>
<evidence type="ECO:0000313" key="2">
    <source>
        <dbReference type="EMBL" id="RZD14924.1"/>
    </source>
</evidence>
<name>A0A519BCF6_9DELT</name>
<dbReference type="InterPro" id="IPR003593">
    <property type="entry name" value="AAA+_ATPase"/>
</dbReference>
<reference evidence="2 3" key="1">
    <citation type="submission" date="2019-01" db="EMBL/GenBank/DDBJ databases">
        <title>Insights into ecological role of a new deltaproteobacterial order Candidatus Sinidesulfobacterales (Sva0485) by metagenomics and metatranscriptomics.</title>
        <authorList>
            <person name="Tan S."/>
            <person name="Liu J."/>
            <person name="Fang Y."/>
            <person name="Hedlund B.P."/>
            <person name="Lian Z.H."/>
            <person name="Huang L.Y."/>
            <person name="Li J.T."/>
            <person name="Huang L.N."/>
            <person name="Li W.J."/>
            <person name="Jiang H.C."/>
            <person name="Dong H.L."/>
            <person name="Shu W.S."/>
        </authorList>
    </citation>
    <scope>NUCLEOTIDE SEQUENCE [LARGE SCALE GENOMIC DNA]</scope>
    <source>
        <strain evidence="2">AP3</strain>
    </source>
</reference>
<dbReference type="Pfam" id="PF05673">
    <property type="entry name" value="DUF815"/>
    <property type="match status" value="1"/>
</dbReference>
<protein>
    <submittedName>
        <fullName evidence="2">DUF815 domain-containing protein</fullName>
    </submittedName>
</protein>
<dbReference type="SUPFAM" id="SSF52540">
    <property type="entry name" value="P-loop containing nucleoside triphosphate hydrolases"/>
    <property type="match status" value="1"/>
</dbReference>
<evidence type="ECO:0000259" key="1">
    <source>
        <dbReference type="SMART" id="SM00382"/>
    </source>
</evidence>
<evidence type="ECO:0000313" key="3">
    <source>
        <dbReference type="Proteomes" id="UP000320813"/>
    </source>
</evidence>
<dbReference type="PANTHER" id="PTHR42935">
    <property type="entry name" value="SLR0930 PROTEIN"/>
    <property type="match status" value="1"/>
</dbReference>
<dbReference type="InterPro" id="IPR008533">
    <property type="entry name" value="DUF815"/>
</dbReference>
<dbReference type="AlphaFoldDB" id="A0A519BCF6"/>
<comment type="caution">
    <text evidence="2">The sequence shown here is derived from an EMBL/GenBank/DDBJ whole genome shotgun (WGS) entry which is preliminary data.</text>
</comment>
<dbReference type="Gene3D" id="3.40.50.300">
    <property type="entry name" value="P-loop containing nucleotide triphosphate hydrolases"/>
    <property type="match status" value="1"/>
</dbReference>
<gene>
    <name evidence="2" type="ORF">EVJ47_01170</name>
</gene>